<feature type="domain" description="Protein kinase" evidence="4">
    <location>
        <begin position="100"/>
        <end position="438"/>
    </location>
</feature>
<comment type="caution">
    <text evidence="5">The sequence shown here is derived from an EMBL/GenBank/DDBJ whole genome shotgun (WGS) entry which is preliminary data.</text>
</comment>
<dbReference type="InterPro" id="IPR008266">
    <property type="entry name" value="Tyr_kinase_AS"/>
</dbReference>
<name>A0A4U5M7F8_STECR</name>
<keyword evidence="1" id="KW-0547">Nucleotide-binding</keyword>
<dbReference type="PROSITE" id="PS50011">
    <property type="entry name" value="PROTEIN_KINASE_DOM"/>
    <property type="match status" value="1"/>
</dbReference>
<dbReference type="STRING" id="34508.A0A4U5M7F8"/>
<dbReference type="GO" id="GO:0005524">
    <property type="term" value="F:ATP binding"/>
    <property type="evidence" value="ECO:0007669"/>
    <property type="project" value="UniProtKB-KW"/>
</dbReference>
<dbReference type="PANTHER" id="PTHR24418">
    <property type="entry name" value="TYROSINE-PROTEIN KINASE"/>
    <property type="match status" value="1"/>
</dbReference>
<gene>
    <name evidence="5" type="ORF">L596_025324</name>
</gene>
<evidence type="ECO:0000256" key="1">
    <source>
        <dbReference type="ARBA" id="ARBA00022741"/>
    </source>
</evidence>
<feature type="region of interest" description="Disordered" evidence="3">
    <location>
        <begin position="1"/>
        <end position="56"/>
    </location>
</feature>
<dbReference type="PROSITE" id="PS00109">
    <property type="entry name" value="PROTEIN_KINASE_TYR"/>
    <property type="match status" value="1"/>
</dbReference>
<dbReference type="SMART" id="SM00219">
    <property type="entry name" value="TyrKc"/>
    <property type="match status" value="1"/>
</dbReference>
<reference evidence="5 6" key="2">
    <citation type="journal article" date="2019" name="G3 (Bethesda)">
        <title>Hybrid Assembly of the Genome of the Entomopathogenic Nematode Steinernema carpocapsae Identifies the X-Chromosome.</title>
        <authorList>
            <person name="Serra L."/>
            <person name="Macchietto M."/>
            <person name="Macias-Munoz A."/>
            <person name="McGill C.J."/>
            <person name="Rodriguez I.M."/>
            <person name="Rodriguez B."/>
            <person name="Murad R."/>
            <person name="Mortazavi A."/>
        </authorList>
    </citation>
    <scope>NUCLEOTIDE SEQUENCE [LARGE SCALE GENOMIC DNA]</scope>
    <source>
        <strain evidence="5 6">ALL</strain>
    </source>
</reference>
<dbReference type="PRINTS" id="PR00109">
    <property type="entry name" value="TYRKINASE"/>
</dbReference>
<evidence type="ECO:0000259" key="4">
    <source>
        <dbReference type="PROSITE" id="PS50011"/>
    </source>
</evidence>
<dbReference type="CDD" id="cd00192">
    <property type="entry name" value="PTKc"/>
    <property type="match status" value="1"/>
</dbReference>
<dbReference type="EMBL" id="AZBU02000009">
    <property type="protein sequence ID" value="TKR64847.1"/>
    <property type="molecule type" value="Genomic_DNA"/>
</dbReference>
<feature type="compositionally biased region" description="Basic and acidic residues" evidence="3">
    <location>
        <begin position="418"/>
        <end position="428"/>
    </location>
</feature>
<sequence>MLPLSSESAKTSQRPSARTPKRKSPSQSQDRRSGSCVSSDAATSPMKTSGKSIKSNKEATVLTEDVLDELVKYSWYHGLMPREEVEDLLTKKRRLRSPQNGCPEARVSGGFGILRRPRPAHRHQGRQWEVVHPGPRLRQRWRARHSTCGEKMGRPEGRRPPRQRHSSSRLLHPARTREAGTETRMWKLWGCLQRNNEDPQRRTSGRCREDPQGNHGQERIKFVKEASLSRRFNHTNIVQMLGIASQQEPIMIILELAPNGSLKGFLQKNSNLEWKTLTKFVIDAAEGMNYLSSQHVIHRDIAARNCLLGSCNEVKISDFGLSVAVEGTKDQIKESRLKAVPIRWLSPETLSSGVFSTKSDVWSFGIMTWEIFHYCKSDPYPGKTNAEVKSMIVTDQRMKPPQGTPVPVADTMQACWLEKPDDRPDSRSSSRSSTTSTIRRRSTLSKGYGSLDVDECEVGIFGSLRSSKYYVSVLKIRAYKFQRRIAGFSKRYFYGKFLVFEWSSEDPYSPTTSHLTGNVSKRESFHCWTTKQNSAQKRFTTFRKLTFRHPKPLFLVTQGYLL</sequence>
<dbReference type="Pfam" id="PF07714">
    <property type="entry name" value="PK_Tyr_Ser-Thr"/>
    <property type="match status" value="1"/>
</dbReference>
<feature type="region of interest" description="Disordered" evidence="3">
    <location>
        <begin position="96"/>
        <end position="179"/>
    </location>
</feature>
<feature type="compositionally biased region" description="Basic residues" evidence="3">
    <location>
        <begin position="115"/>
        <end position="125"/>
    </location>
</feature>
<dbReference type="AlphaFoldDB" id="A0A4U5M7F8"/>
<organism evidence="5 6">
    <name type="scientific">Steinernema carpocapsae</name>
    <name type="common">Entomopathogenic nematode</name>
    <dbReference type="NCBI Taxonomy" id="34508"/>
    <lineage>
        <taxon>Eukaryota</taxon>
        <taxon>Metazoa</taxon>
        <taxon>Ecdysozoa</taxon>
        <taxon>Nematoda</taxon>
        <taxon>Chromadorea</taxon>
        <taxon>Rhabditida</taxon>
        <taxon>Tylenchina</taxon>
        <taxon>Panagrolaimomorpha</taxon>
        <taxon>Strongyloidoidea</taxon>
        <taxon>Steinernematidae</taxon>
        <taxon>Steinernema</taxon>
    </lineage>
</organism>
<evidence type="ECO:0000256" key="2">
    <source>
        <dbReference type="ARBA" id="ARBA00022840"/>
    </source>
</evidence>
<protein>
    <recommendedName>
        <fullName evidence="4">Protein kinase domain-containing protein</fullName>
    </recommendedName>
</protein>
<accession>A0A4U5M7F8</accession>
<dbReference type="GO" id="GO:0004713">
    <property type="term" value="F:protein tyrosine kinase activity"/>
    <property type="evidence" value="ECO:0007669"/>
    <property type="project" value="InterPro"/>
</dbReference>
<reference evidence="5 6" key="1">
    <citation type="journal article" date="2015" name="Genome Biol.">
        <title>Comparative genomics of Steinernema reveals deeply conserved gene regulatory networks.</title>
        <authorList>
            <person name="Dillman A.R."/>
            <person name="Macchietto M."/>
            <person name="Porter C.F."/>
            <person name="Rogers A."/>
            <person name="Williams B."/>
            <person name="Antoshechkin I."/>
            <person name="Lee M.M."/>
            <person name="Goodwin Z."/>
            <person name="Lu X."/>
            <person name="Lewis E.E."/>
            <person name="Goodrich-Blair H."/>
            <person name="Stock S.P."/>
            <person name="Adams B.J."/>
            <person name="Sternberg P.W."/>
            <person name="Mortazavi A."/>
        </authorList>
    </citation>
    <scope>NUCLEOTIDE SEQUENCE [LARGE SCALE GENOMIC DNA]</scope>
    <source>
        <strain evidence="5 6">ALL</strain>
    </source>
</reference>
<dbReference type="InterPro" id="IPR020635">
    <property type="entry name" value="Tyr_kinase_cat_dom"/>
</dbReference>
<keyword evidence="6" id="KW-1185">Reference proteome</keyword>
<feature type="compositionally biased region" description="Polar residues" evidence="3">
    <location>
        <begin position="1"/>
        <end position="16"/>
    </location>
</feature>
<dbReference type="InterPro" id="IPR011009">
    <property type="entry name" value="Kinase-like_dom_sf"/>
</dbReference>
<dbReference type="Proteomes" id="UP000298663">
    <property type="component" value="Unassembled WGS sequence"/>
</dbReference>
<dbReference type="InterPro" id="IPR050198">
    <property type="entry name" value="Non-receptor_tyrosine_kinases"/>
</dbReference>
<dbReference type="InterPro" id="IPR000719">
    <property type="entry name" value="Prot_kinase_dom"/>
</dbReference>
<evidence type="ECO:0000313" key="6">
    <source>
        <dbReference type="Proteomes" id="UP000298663"/>
    </source>
</evidence>
<feature type="region of interest" description="Disordered" evidence="3">
    <location>
        <begin position="418"/>
        <end position="441"/>
    </location>
</feature>
<feature type="region of interest" description="Disordered" evidence="3">
    <location>
        <begin position="197"/>
        <end position="216"/>
    </location>
</feature>
<dbReference type="Gene3D" id="1.10.510.10">
    <property type="entry name" value="Transferase(Phosphotransferase) domain 1"/>
    <property type="match status" value="1"/>
</dbReference>
<evidence type="ECO:0000313" key="5">
    <source>
        <dbReference type="EMBL" id="TKR64847.1"/>
    </source>
</evidence>
<dbReference type="InterPro" id="IPR001245">
    <property type="entry name" value="Ser-Thr/Tyr_kinase_cat_dom"/>
</dbReference>
<proteinExistence type="predicted"/>
<dbReference type="SUPFAM" id="SSF56112">
    <property type="entry name" value="Protein kinase-like (PK-like)"/>
    <property type="match status" value="1"/>
</dbReference>
<keyword evidence="2" id="KW-0067">ATP-binding</keyword>
<feature type="compositionally biased region" description="Basic residues" evidence="3">
    <location>
        <begin position="135"/>
        <end position="145"/>
    </location>
</feature>
<feature type="compositionally biased region" description="Basic and acidic residues" evidence="3">
    <location>
        <begin position="147"/>
        <end position="159"/>
    </location>
</feature>
<feature type="compositionally biased region" description="Polar residues" evidence="3">
    <location>
        <begin position="35"/>
        <end position="53"/>
    </location>
</feature>
<dbReference type="OrthoDB" id="546826at2759"/>
<evidence type="ECO:0000256" key="3">
    <source>
        <dbReference type="SAM" id="MobiDB-lite"/>
    </source>
</evidence>